<evidence type="ECO:0000313" key="2">
    <source>
        <dbReference type="Proteomes" id="UP001062263"/>
    </source>
</evidence>
<protein>
    <recommendedName>
        <fullName evidence="3">Two component regulator propeller</fullName>
    </recommendedName>
</protein>
<dbReference type="EMBL" id="AP025943">
    <property type="protein sequence ID" value="BDL43716.1"/>
    <property type="molecule type" value="Genomic_DNA"/>
</dbReference>
<reference evidence="1" key="1">
    <citation type="submission" date="2022-06" db="EMBL/GenBank/DDBJ databases">
        <title>Akkermansia biwalacus sp. nov., an anaerobic mucin-degrading bacterium isolated from human intestine.</title>
        <authorList>
            <person name="Kobayashi Y."/>
            <person name="Inoue S."/>
            <person name="Kawahara T."/>
            <person name="Kohda N."/>
        </authorList>
    </citation>
    <scope>NUCLEOTIDE SEQUENCE</scope>
    <source>
        <strain evidence="1">WON2089</strain>
    </source>
</reference>
<dbReference type="Proteomes" id="UP001062263">
    <property type="component" value="Chromosome"/>
</dbReference>
<gene>
    <name evidence="1" type="ORF">Abiwalacus_12900</name>
</gene>
<dbReference type="InterPro" id="IPR015943">
    <property type="entry name" value="WD40/YVTN_repeat-like_dom_sf"/>
</dbReference>
<name>A0ABM7ZG67_9BACT</name>
<accession>A0ABM7ZG67</accession>
<evidence type="ECO:0000313" key="1">
    <source>
        <dbReference type="EMBL" id="BDL43716.1"/>
    </source>
</evidence>
<dbReference type="InterPro" id="IPR011110">
    <property type="entry name" value="Reg_prop"/>
</dbReference>
<evidence type="ECO:0008006" key="3">
    <source>
        <dbReference type="Google" id="ProtNLM"/>
    </source>
</evidence>
<dbReference type="SUPFAM" id="SSF63829">
    <property type="entry name" value="Calcium-dependent phosphotriesterase"/>
    <property type="match status" value="1"/>
</dbReference>
<sequence>MRVQAVPVNVPEKLPECPVKFIRGILADSQGAIWAVGERESIYRLDVKNGAYEKSWVNVNYSSSFPRKANFTCIAEDRQGRVWVGTDDCGVAVFNGQGWKMYDRSNALNGEHVYAIAVSPVSGEVAVATSGGVALYDPAGDSWQMLDRSTGMTEDQAASAGFDSRGNLWLAYGFGGVACASRKSGYSQWKAVQAPWFWDKNQFVSQPYQPLGDGLPSNACNVLVCMDKDRILTGTCSGLAFSNGISSWNFVRGRDYARKNNSLYGAAARKTAIPPQGDARLLSEDFVSALAGNGKDIFVGFRTQGVDVLDADTMKVKKRLRKGLEGTHISDLLVLGDGSVLAGTYGGGLVMVQAGVSSYNLDAPEREKEPGFPAEARMEESAKVLKSLEDLGRRGDKGKSIVFKGEDWSTKGDWGGKYGMTRATLCATNAPMSNSEFMAKTVPFRTLTSVPGFPGVTGAVSTYWIQGIMGLNRNKNDALRWWVEKVKDDGNRNVLFDPTDSVRTEAEWDDHGEVYPHYVDGPDIWVAVEVPEGVHEIALYFYNPNGYLRNESRRDYLIEARRHPTTSFIQFQFNNIGDIEIGRKSKNGLALAKSMEQWQSFPVEARARVSRFAGSGVYERFMCRRGGLYLFHVRRNGSFNTILNGVFVSEKIPWETRQPEELPYYVPGEFAGIIPTPGKVNSSIPGEKHKALFKPLYELQYDRKYLTPEGCSLQNRYLLALWREASRQEEQDKYTVDGLQWEARISDEQVRKSFDETMKRSWHQSQIYYPCNRSREFMPNAPGTIPFSLQEVMLMARLRIDWRQYRDDAKTLPEKSVQEMKEYLKQELLKQQKSRRER</sequence>
<dbReference type="Pfam" id="PF07494">
    <property type="entry name" value="Reg_prop"/>
    <property type="match status" value="1"/>
</dbReference>
<proteinExistence type="predicted"/>
<dbReference type="Gene3D" id="2.130.10.10">
    <property type="entry name" value="YVTN repeat-like/Quinoprotein amine dehydrogenase"/>
    <property type="match status" value="1"/>
</dbReference>
<keyword evidence="2" id="KW-1185">Reference proteome</keyword>
<organism evidence="1 2">
    <name type="scientific">Akkermansia biwaensis</name>
    <dbReference type="NCBI Taxonomy" id="2946555"/>
    <lineage>
        <taxon>Bacteria</taxon>
        <taxon>Pseudomonadati</taxon>
        <taxon>Verrucomicrobiota</taxon>
        <taxon>Verrucomicrobiia</taxon>
        <taxon>Verrucomicrobiales</taxon>
        <taxon>Akkermansiaceae</taxon>
        <taxon>Akkermansia</taxon>
    </lineage>
</organism>